<reference evidence="2 3" key="2">
    <citation type="submission" date="2018-11" db="EMBL/GenBank/DDBJ databases">
        <authorList>
            <consortium name="Pathogen Informatics"/>
        </authorList>
    </citation>
    <scope>NUCLEOTIDE SEQUENCE [LARGE SCALE GENOMIC DNA]</scope>
</reference>
<dbReference type="EMBL" id="UYRR01000984">
    <property type="protein sequence ID" value="VDK18375.1"/>
    <property type="molecule type" value="Genomic_DNA"/>
</dbReference>
<proteinExistence type="predicted"/>
<evidence type="ECO:0000256" key="1">
    <source>
        <dbReference type="SAM" id="Phobius"/>
    </source>
</evidence>
<evidence type="ECO:0000313" key="4">
    <source>
        <dbReference type="WBParaSite" id="ASIM_0000117301-mRNA-1"/>
    </source>
</evidence>
<protein>
    <submittedName>
        <fullName evidence="2 4">Uncharacterized protein</fullName>
    </submittedName>
</protein>
<organism evidence="4">
    <name type="scientific">Anisakis simplex</name>
    <name type="common">Herring worm</name>
    <dbReference type="NCBI Taxonomy" id="6269"/>
    <lineage>
        <taxon>Eukaryota</taxon>
        <taxon>Metazoa</taxon>
        <taxon>Ecdysozoa</taxon>
        <taxon>Nematoda</taxon>
        <taxon>Chromadorea</taxon>
        <taxon>Rhabditida</taxon>
        <taxon>Spirurina</taxon>
        <taxon>Ascaridomorpha</taxon>
        <taxon>Ascaridoidea</taxon>
        <taxon>Anisakidae</taxon>
        <taxon>Anisakis</taxon>
        <taxon>Anisakis simplex complex</taxon>
    </lineage>
</organism>
<evidence type="ECO:0000313" key="3">
    <source>
        <dbReference type="Proteomes" id="UP000267096"/>
    </source>
</evidence>
<keyword evidence="1" id="KW-0812">Transmembrane</keyword>
<reference evidence="4" key="1">
    <citation type="submission" date="2017-02" db="UniProtKB">
        <authorList>
            <consortium name="WormBaseParasite"/>
        </authorList>
    </citation>
    <scope>IDENTIFICATION</scope>
</reference>
<keyword evidence="1" id="KW-1133">Transmembrane helix</keyword>
<dbReference type="AlphaFoldDB" id="A0A0M3J0X9"/>
<gene>
    <name evidence="2" type="ORF">ASIM_LOCUS1062</name>
</gene>
<accession>A0A0M3J0X9</accession>
<evidence type="ECO:0000313" key="2">
    <source>
        <dbReference type="EMBL" id="VDK18375.1"/>
    </source>
</evidence>
<dbReference type="Proteomes" id="UP000267096">
    <property type="component" value="Unassembled WGS sequence"/>
</dbReference>
<dbReference type="WBParaSite" id="ASIM_0000117301-mRNA-1">
    <property type="protein sequence ID" value="ASIM_0000117301-mRNA-1"/>
    <property type="gene ID" value="ASIM_0000117301"/>
</dbReference>
<feature type="transmembrane region" description="Helical" evidence="1">
    <location>
        <begin position="34"/>
        <end position="54"/>
    </location>
</feature>
<name>A0A0M3J0X9_ANISI</name>
<keyword evidence="3" id="KW-1185">Reference proteome</keyword>
<sequence length="106" mass="12001">MLRVSGIIEYHQNECLILRCTNCLSSRNPLSQLVLMYVILYMFVVCVKKLLILAKSAVSTYRPPEESSERMARALAAMESSALAMRSLLETMESRQGHHRAQLVLS</sequence>
<keyword evidence="1" id="KW-0472">Membrane</keyword>